<dbReference type="SUPFAM" id="SSF56300">
    <property type="entry name" value="Metallo-dependent phosphatases"/>
    <property type="match status" value="1"/>
</dbReference>
<feature type="domain" description="Calcineurin-like phosphoesterase" evidence="1">
    <location>
        <begin position="13"/>
        <end position="179"/>
    </location>
</feature>
<evidence type="ECO:0000259" key="1">
    <source>
        <dbReference type="Pfam" id="PF00149"/>
    </source>
</evidence>
<dbReference type="Pfam" id="PF00149">
    <property type="entry name" value="Metallophos"/>
    <property type="match status" value="1"/>
</dbReference>
<evidence type="ECO:0000313" key="3">
    <source>
        <dbReference type="Proteomes" id="UP000316208"/>
    </source>
</evidence>
<dbReference type="PRINTS" id="PR00114">
    <property type="entry name" value="STPHPHTASE"/>
</dbReference>
<protein>
    <submittedName>
        <fullName evidence="2">Serine/threonine protein phosphatase</fullName>
    </submittedName>
</protein>
<sequence>MASGVATSWRTNMELLVVGDVHGCLHTFSKLIQDHWNRDSQVLVQVGDLLDRGEFSPETLMYAMELQQNNSDQVCFLKGNHEYEAILHVEEGNENWFRQCGQATLQQFERKSLALDDFVPWMCALPLYYETEHVFISHAGISVTAENPFEESYPDSVLWNRGKLKNIGKLQIIGHTPCKSGKAEFDHISNTLNIDTGAYRPVGLTAVKVNHDGEIEEIIFEPTLLIDVMSEKG</sequence>
<dbReference type="EMBL" id="SADY01000002">
    <property type="protein sequence ID" value="TQR45957.1"/>
    <property type="molecule type" value="Genomic_DNA"/>
</dbReference>
<dbReference type="CDD" id="cd00144">
    <property type="entry name" value="MPP_PPP_family"/>
    <property type="match status" value="1"/>
</dbReference>
<dbReference type="InterPro" id="IPR006186">
    <property type="entry name" value="Ser/Thr-sp_prot-phosphatase"/>
</dbReference>
<evidence type="ECO:0000313" key="2">
    <source>
        <dbReference type="EMBL" id="TQR45957.1"/>
    </source>
</evidence>
<accession>A0ABY3ATJ9</accession>
<dbReference type="Proteomes" id="UP000316208">
    <property type="component" value="Unassembled WGS sequence"/>
</dbReference>
<gene>
    <name evidence="2" type="ORF">C7Y44_09645</name>
</gene>
<proteinExistence type="predicted"/>
<reference evidence="2 3" key="1">
    <citation type="submission" date="2018-03" db="EMBL/GenBank/DDBJ databases">
        <title>Aerobic endospore-forming bacteria genome sequencing and assembly.</title>
        <authorList>
            <person name="Cavalcante D.A."/>
            <person name="Driks A."/>
            <person name="Putonti C."/>
            <person name="De-Souza M.T."/>
        </authorList>
    </citation>
    <scope>NUCLEOTIDE SEQUENCE [LARGE SCALE GENOMIC DNA]</scope>
    <source>
        <strain evidence="2 3">SDF0028</strain>
    </source>
</reference>
<organism evidence="2 3">
    <name type="scientific">Paenibacillus popilliae</name>
    <name type="common">Bacillus popilliae</name>
    <dbReference type="NCBI Taxonomy" id="78057"/>
    <lineage>
        <taxon>Bacteria</taxon>
        <taxon>Bacillati</taxon>
        <taxon>Bacillota</taxon>
        <taxon>Bacilli</taxon>
        <taxon>Bacillales</taxon>
        <taxon>Paenibacillaceae</taxon>
        <taxon>Paenibacillus</taxon>
    </lineage>
</organism>
<dbReference type="InterPro" id="IPR050126">
    <property type="entry name" value="Ap4A_hydrolase"/>
</dbReference>
<dbReference type="PANTHER" id="PTHR42850:SF4">
    <property type="entry name" value="ZINC-DEPENDENT ENDOPOLYPHOSPHATASE"/>
    <property type="match status" value="1"/>
</dbReference>
<dbReference type="Gene3D" id="3.60.21.10">
    <property type="match status" value="1"/>
</dbReference>
<name>A0ABY3ATJ9_PAEPP</name>
<dbReference type="InterPro" id="IPR029052">
    <property type="entry name" value="Metallo-depent_PP-like"/>
</dbReference>
<dbReference type="InterPro" id="IPR004843">
    <property type="entry name" value="Calcineurin-like_PHP"/>
</dbReference>
<keyword evidence="3" id="KW-1185">Reference proteome</keyword>
<dbReference type="PANTHER" id="PTHR42850">
    <property type="entry name" value="METALLOPHOSPHOESTERASE"/>
    <property type="match status" value="1"/>
</dbReference>
<comment type="caution">
    <text evidence="2">The sequence shown here is derived from an EMBL/GenBank/DDBJ whole genome shotgun (WGS) entry which is preliminary data.</text>
</comment>